<evidence type="ECO:0000313" key="2">
    <source>
        <dbReference type="EMBL" id="WAR09620.1"/>
    </source>
</evidence>
<feature type="compositionally biased region" description="Basic and acidic residues" evidence="1">
    <location>
        <begin position="163"/>
        <end position="182"/>
    </location>
</feature>
<dbReference type="Proteomes" id="UP001164746">
    <property type="component" value="Chromosome 7"/>
</dbReference>
<feature type="region of interest" description="Disordered" evidence="1">
    <location>
        <begin position="622"/>
        <end position="791"/>
    </location>
</feature>
<feature type="compositionally biased region" description="Acidic residues" evidence="1">
    <location>
        <begin position="630"/>
        <end position="648"/>
    </location>
</feature>
<evidence type="ECO:0000313" key="3">
    <source>
        <dbReference type="Proteomes" id="UP001164746"/>
    </source>
</evidence>
<feature type="compositionally biased region" description="Acidic residues" evidence="1">
    <location>
        <begin position="769"/>
        <end position="783"/>
    </location>
</feature>
<accession>A0ABY7EHZ6</accession>
<feature type="compositionally biased region" description="Basic and acidic residues" evidence="1">
    <location>
        <begin position="563"/>
        <end position="572"/>
    </location>
</feature>
<feature type="compositionally biased region" description="Acidic residues" evidence="1">
    <location>
        <begin position="657"/>
        <end position="666"/>
    </location>
</feature>
<feature type="compositionally biased region" description="Low complexity" evidence="1">
    <location>
        <begin position="208"/>
        <end position="220"/>
    </location>
</feature>
<feature type="compositionally biased region" description="Acidic residues" evidence="1">
    <location>
        <begin position="577"/>
        <end position="587"/>
    </location>
</feature>
<evidence type="ECO:0000256" key="1">
    <source>
        <dbReference type="SAM" id="MobiDB-lite"/>
    </source>
</evidence>
<reference evidence="2" key="1">
    <citation type="submission" date="2022-11" db="EMBL/GenBank/DDBJ databases">
        <title>Centuries of genome instability and evolution in soft-shell clam transmissible cancer (bioRxiv).</title>
        <authorList>
            <person name="Hart S.F.M."/>
            <person name="Yonemitsu M.A."/>
            <person name="Giersch R.M."/>
            <person name="Beal B.F."/>
            <person name="Arriagada G."/>
            <person name="Davis B.W."/>
            <person name="Ostrander E.A."/>
            <person name="Goff S.P."/>
            <person name="Metzger M.J."/>
        </authorList>
    </citation>
    <scope>NUCLEOTIDE SEQUENCE</scope>
    <source>
        <strain evidence="2">MELC-2E11</strain>
        <tissue evidence="2">Siphon/mantle</tissue>
    </source>
</reference>
<proteinExistence type="predicted"/>
<feature type="compositionally biased region" description="Polar residues" evidence="1">
    <location>
        <begin position="225"/>
        <end position="240"/>
    </location>
</feature>
<gene>
    <name evidence="2" type="ORF">MAR_034696</name>
</gene>
<feature type="region of interest" description="Disordered" evidence="1">
    <location>
        <begin position="536"/>
        <end position="587"/>
    </location>
</feature>
<organism evidence="2 3">
    <name type="scientific">Mya arenaria</name>
    <name type="common">Soft-shell clam</name>
    <dbReference type="NCBI Taxonomy" id="6604"/>
    <lineage>
        <taxon>Eukaryota</taxon>
        <taxon>Metazoa</taxon>
        <taxon>Spiralia</taxon>
        <taxon>Lophotrochozoa</taxon>
        <taxon>Mollusca</taxon>
        <taxon>Bivalvia</taxon>
        <taxon>Autobranchia</taxon>
        <taxon>Heteroconchia</taxon>
        <taxon>Euheterodonta</taxon>
        <taxon>Imparidentia</taxon>
        <taxon>Neoheterodontei</taxon>
        <taxon>Myida</taxon>
        <taxon>Myoidea</taxon>
        <taxon>Myidae</taxon>
        <taxon>Mya</taxon>
    </lineage>
</organism>
<protein>
    <submittedName>
        <fullName evidence="2">Uncharacterized protein</fullName>
    </submittedName>
</protein>
<dbReference type="EMBL" id="CP111018">
    <property type="protein sequence ID" value="WAR09620.1"/>
    <property type="molecule type" value="Genomic_DNA"/>
</dbReference>
<sequence length="791" mass="86988">MAIETRNMEIKNHIMEIEKLVMEIEVATEIEIIMKTEITPIKEKGLEKETVMGTEMWTLVTEVAGKGLKGALGEGEGEGVEEGASLGMRPMKALESLLRRVNGQPSLTGKVVLVGFKEHMKRTGPKLIVNTAEAQEGIQNRIKALFLGKTKVQDLNVTVTGDRRSFNKEVKPTGETGRREQHGPAPKHQPSLPPRLQQQQERNKRQKQQQQQQQVQQQAVEKQDPSASRSNKRYSSQRQRPAQEGAAFVDQPQISQPPSTQQQHAPHAGLPQQYRPNFSPPVSIPQQGVVMRPAISPQRSGEFVQIISAISPQRNGELAQQEDLMRPAISPQRNVGPAHVQSPTMSLSRGPPPPAMIPVPLAVPRPPPTAQPAFIRGPPPPGAVFAGPPGTLTTTAVIGTPTQIISPAGIPSAAVIYAAPPPPFQVPVPQFTQSNPGETISGGTTYYSNTSSSGGGASTGTIYYPPEMQVAKSHRVQVRRPKAPLPIINPEEVQKNINYQRGEEEYIRQSDDTSAEEEQILEIDDTIEQTENMPEEPYEEHDYHNVQVEETEEVDDEIEDVRDESKKDKDASIEVVDVPDDVDQEEEYDMQKRIGEMGFSAENAEKEADDFESIVHVVTDNADSVKEDAGEVDAEKEENIDNTDETQIEEAYTAGDQDVESNVEDDISQKKTDFMDTNTDTVASDERKGETFVIKAEALTPTLSVSASVLPEQDSKDPADKIVDNNDETTETKDVKQEEEPLSDSKGTVAEDGSESKDVKKDAKSKDGNDEDKGDDDEDEFVDTNENLEGT</sequence>
<keyword evidence="3" id="KW-1185">Reference proteome</keyword>
<feature type="compositionally biased region" description="Acidic residues" evidence="1">
    <location>
        <begin position="549"/>
        <end position="562"/>
    </location>
</feature>
<feature type="compositionally biased region" description="Basic and acidic residues" evidence="1">
    <location>
        <begin position="713"/>
        <end position="739"/>
    </location>
</feature>
<feature type="region of interest" description="Disordered" evidence="1">
    <location>
        <begin position="163"/>
        <end position="285"/>
    </location>
</feature>
<feature type="compositionally biased region" description="Low complexity" evidence="1">
    <location>
        <begin position="251"/>
        <end position="263"/>
    </location>
</feature>
<feature type="compositionally biased region" description="Basic and acidic residues" evidence="1">
    <location>
        <begin position="754"/>
        <end position="768"/>
    </location>
</feature>
<name>A0ABY7EHZ6_MYAAR</name>